<dbReference type="InterPro" id="IPR020097">
    <property type="entry name" value="PsdUridine_synth_TruA_a/b_dom"/>
</dbReference>
<dbReference type="SUPFAM" id="SSF55120">
    <property type="entry name" value="Pseudouridine synthase"/>
    <property type="match status" value="1"/>
</dbReference>
<evidence type="ECO:0000313" key="7">
    <source>
        <dbReference type="EMBL" id="WOK06447.1"/>
    </source>
</evidence>
<feature type="domain" description="Pseudouridine synthase I TruA alpha/beta" evidence="6">
    <location>
        <begin position="155"/>
        <end position="249"/>
    </location>
</feature>
<dbReference type="GO" id="GO:0160147">
    <property type="term" value="F:tRNA pseudouridine(38-40) synthase activity"/>
    <property type="evidence" value="ECO:0007669"/>
    <property type="project" value="UniProtKB-EC"/>
</dbReference>
<dbReference type="NCBIfam" id="TIGR00071">
    <property type="entry name" value="hisT_truA"/>
    <property type="match status" value="1"/>
</dbReference>
<comment type="subunit">
    <text evidence="4">Homodimer.</text>
</comment>
<evidence type="ECO:0000256" key="3">
    <source>
        <dbReference type="ARBA" id="ARBA00023235"/>
    </source>
</evidence>
<evidence type="ECO:0000256" key="4">
    <source>
        <dbReference type="HAMAP-Rule" id="MF_00171"/>
    </source>
</evidence>
<name>A0ABZ0IPL0_9BACT</name>
<dbReference type="EC" id="5.4.99.12" evidence="4"/>
<dbReference type="CDD" id="cd02570">
    <property type="entry name" value="PseudoU_synth_EcTruA"/>
    <property type="match status" value="1"/>
</dbReference>
<dbReference type="HAMAP" id="MF_00171">
    <property type="entry name" value="TruA"/>
    <property type="match status" value="1"/>
</dbReference>
<dbReference type="Proteomes" id="UP001302349">
    <property type="component" value="Chromosome"/>
</dbReference>
<evidence type="ECO:0000259" key="6">
    <source>
        <dbReference type="Pfam" id="PF01416"/>
    </source>
</evidence>
<dbReference type="PANTHER" id="PTHR11142:SF0">
    <property type="entry name" value="TRNA PSEUDOURIDINE SYNTHASE-LIKE 1"/>
    <property type="match status" value="1"/>
</dbReference>
<organism evidence="7 8">
    <name type="scientific">Imperialibacter roseus</name>
    <dbReference type="NCBI Taxonomy" id="1324217"/>
    <lineage>
        <taxon>Bacteria</taxon>
        <taxon>Pseudomonadati</taxon>
        <taxon>Bacteroidota</taxon>
        <taxon>Cytophagia</taxon>
        <taxon>Cytophagales</taxon>
        <taxon>Flammeovirgaceae</taxon>
        <taxon>Imperialibacter</taxon>
    </lineage>
</organism>
<evidence type="ECO:0000256" key="2">
    <source>
        <dbReference type="ARBA" id="ARBA00022694"/>
    </source>
</evidence>
<comment type="catalytic activity">
    <reaction evidence="4 5">
        <text>uridine(38/39/40) in tRNA = pseudouridine(38/39/40) in tRNA</text>
        <dbReference type="Rhea" id="RHEA:22376"/>
        <dbReference type="Rhea" id="RHEA-COMP:10085"/>
        <dbReference type="Rhea" id="RHEA-COMP:10087"/>
        <dbReference type="ChEBI" id="CHEBI:65314"/>
        <dbReference type="ChEBI" id="CHEBI:65315"/>
        <dbReference type="EC" id="5.4.99.12"/>
    </reaction>
</comment>
<reference evidence="7 8" key="1">
    <citation type="journal article" date="2023" name="Microbiol. Resour. Announc.">
        <title>Complete Genome Sequence of Imperialibacter roseus strain P4T.</title>
        <authorList>
            <person name="Tizabi D.R."/>
            <person name="Bachvaroff T."/>
            <person name="Hill R.T."/>
        </authorList>
    </citation>
    <scope>NUCLEOTIDE SEQUENCE [LARGE SCALE GENOMIC DNA]</scope>
    <source>
        <strain evidence="7 8">P4T</strain>
    </source>
</reference>
<evidence type="ECO:0000256" key="5">
    <source>
        <dbReference type="RuleBase" id="RU003792"/>
    </source>
</evidence>
<sequence>MNYLCRGMRYFIQLSYDGTKYSGWQTQHNAVAVQQVVTQCLSTLLGNEVECVGSGRTDAGVHARVQVAHVDMELRHEPEEFLYRLNSLLPHDIAVHWVKPVRPEAHARFDAESRSYEYHIHQKKDPFKTKYSYLFRPELDVDAMNKAAALMLTWKDFQSFSKVKTDVKHFDCDIFEACWRRENDSLVFYVSANRFLRGMVRAVVGTLLEAGQGRLSQTEFKEILESRDRKSAARNVPAEGLFLTNVTYPEEIYILS</sequence>
<dbReference type="Gene3D" id="3.30.70.660">
    <property type="entry name" value="Pseudouridine synthase I, catalytic domain, C-terminal subdomain"/>
    <property type="match status" value="1"/>
</dbReference>
<dbReference type="Pfam" id="PF01416">
    <property type="entry name" value="PseudoU_synth_1"/>
    <property type="match status" value="2"/>
</dbReference>
<comment type="function">
    <text evidence="4">Formation of pseudouridine at positions 38, 39 and 40 in the anticodon stem and loop of transfer RNAs.</text>
</comment>
<evidence type="ECO:0000313" key="8">
    <source>
        <dbReference type="Proteomes" id="UP001302349"/>
    </source>
</evidence>
<proteinExistence type="inferred from homology"/>
<dbReference type="InterPro" id="IPR001406">
    <property type="entry name" value="PsdUridine_synth_TruA"/>
</dbReference>
<gene>
    <name evidence="4 7" type="primary">truA</name>
    <name evidence="7" type="ORF">RT717_25565</name>
</gene>
<comment type="caution">
    <text evidence="4">Lacks conserved residue(s) required for the propagation of feature annotation.</text>
</comment>
<protein>
    <recommendedName>
        <fullName evidence="4">tRNA pseudouridine synthase A</fullName>
        <ecNumber evidence="4">5.4.99.12</ecNumber>
    </recommendedName>
    <alternativeName>
        <fullName evidence="4">tRNA pseudouridine(38-40) synthase</fullName>
    </alternativeName>
    <alternativeName>
        <fullName evidence="4">tRNA pseudouridylate synthase I</fullName>
    </alternativeName>
    <alternativeName>
        <fullName evidence="4">tRNA-uridine isomerase I</fullName>
    </alternativeName>
</protein>
<keyword evidence="3 4" id="KW-0413">Isomerase</keyword>
<comment type="similarity">
    <text evidence="1 4 5">Belongs to the tRNA pseudouridine synthase TruA family.</text>
</comment>
<feature type="active site" description="Nucleophile" evidence="4">
    <location>
        <position position="58"/>
    </location>
</feature>
<dbReference type="PIRSF" id="PIRSF001430">
    <property type="entry name" value="tRNA_psdUrid_synth"/>
    <property type="match status" value="1"/>
</dbReference>
<accession>A0ABZ0IPL0</accession>
<dbReference type="InterPro" id="IPR020095">
    <property type="entry name" value="PsdUridine_synth_TruA_C"/>
</dbReference>
<dbReference type="InterPro" id="IPR020094">
    <property type="entry name" value="TruA/RsuA/RluB/E/F_N"/>
</dbReference>
<keyword evidence="8" id="KW-1185">Reference proteome</keyword>
<dbReference type="PANTHER" id="PTHR11142">
    <property type="entry name" value="PSEUDOURIDYLATE SYNTHASE"/>
    <property type="match status" value="1"/>
</dbReference>
<feature type="domain" description="Pseudouridine synthase I TruA alpha/beta" evidence="6">
    <location>
        <begin position="15"/>
        <end position="110"/>
    </location>
</feature>
<evidence type="ECO:0000256" key="1">
    <source>
        <dbReference type="ARBA" id="ARBA00009375"/>
    </source>
</evidence>
<dbReference type="InterPro" id="IPR020103">
    <property type="entry name" value="PsdUridine_synth_cat_dom_sf"/>
</dbReference>
<dbReference type="RefSeq" id="WP_317489170.1">
    <property type="nucleotide sequence ID" value="NZ_CP136051.1"/>
</dbReference>
<keyword evidence="2 4" id="KW-0819">tRNA processing</keyword>
<dbReference type="Gene3D" id="3.30.70.580">
    <property type="entry name" value="Pseudouridine synthase I, catalytic domain, N-terminal subdomain"/>
    <property type="match status" value="1"/>
</dbReference>
<dbReference type="EMBL" id="CP136051">
    <property type="protein sequence ID" value="WOK06447.1"/>
    <property type="molecule type" value="Genomic_DNA"/>
</dbReference>
<feature type="binding site" evidence="4">
    <location>
        <position position="116"/>
    </location>
    <ligand>
        <name>substrate</name>
    </ligand>
</feature>